<evidence type="ECO:0000313" key="5">
    <source>
        <dbReference type="Proteomes" id="UP001310692"/>
    </source>
</evidence>
<protein>
    <submittedName>
        <fullName evidence="4">Alkaline phosphatase D family protein</fullName>
    </submittedName>
</protein>
<reference evidence="4 5" key="1">
    <citation type="submission" date="2024-01" db="EMBL/GenBank/DDBJ databases">
        <title>Hyphobacterium bacterium isolated from marine sediment.</title>
        <authorList>
            <person name="Zhao S."/>
        </authorList>
    </citation>
    <scope>NUCLEOTIDE SEQUENCE [LARGE SCALE GENOMIC DNA]</scope>
    <source>
        <strain evidence="4 5">Y60-23</strain>
    </source>
</reference>
<dbReference type="Gene3D" id="2.60.40.380">
    <property type="entry name" value="Purple acid phosphatase-like, N-terminal"/>
    <property type="match status" value="1"/>
</dbReference>
<dbReference type="CDD" id="cd00063">
    <property type="entry name" value="FN3"/>
    <property type="match status" value="1"/>
</dbReference>
<evidence type="ECO:0000313" key="4">
    <source>
        <dbReference type="EMBL" id="MEE2566771.1"/>
    </source>
</evidence>
<dbReference type="CDD" id="cd07389">
    <property type="entry name" value="MPP_PhoD"/>
    <property type="match status" value="1"/>
</dbReference>
<dbReference type="InterPro" id="IPR038607">
    <property type="entry name" value="PhoD-like_sf"/>
</dbReference>
<dbReference type="Pfam" id="PF09423">
    <property type="entry name" value="PhoD"/>
    <property type="match status" value="1"/>
</dbReference>
<dbReference type="PROSITE" id="PS51257">
    <property type="entry name" value="PROKAR_LIPOPROTEIN"/>
    <property type="match status" value="1"/>
</dbReference>
<evidence type="ECO:0000256" key="1">
    <source>
        <dbReference type="SAM" id="MobiDB-lite"/>
    </source>
</evidence>
<sequence>MTIRLNRRQALLGATAISLTAAGCGTSRPAPPEPSGPFRHGVASGEPDATSVVLWTAITEDGGGERGVEVARDEGFTDIVFEQFETITYIRMNPVTTVKILATGLEPGTTYFYRFRFNGEHSPVGRTRTLPEGDTGQYRVAVCSCSNYPAGYFNAYAELAARDEIDLVLHLGDYIYEYGMGGYATDDAEDMDRVPVPAHECLTQADYAARHALYKSDPDLQAAHGAKPWFIMWDDHEVANDAWAGGAENHNPDNGEGAYSDRRAGALRAFHDWNPTREPEDMIGTARRIEIGNLATIALTESRHTARTEQLTFDSFPIPADSEDTPENRALVSQWLDEVVGDPSREMLGAAQIAEIADLFAASREDGKPWQILGGQVLLGRVTMPNYVEVLPGWLKWLVRRRDDLAWDYVQRSRFESPFSFDSWDGYPAERERLYAALRDACGQFVAIAGDTHNFWTCDLRDDTGDRLGFEFGTTSITSPSPFEAVPAPGVHFGRITEANNDEILHHEPYAKGFMVLTLAPEAIETEFVEVSTIKKRGYTPATESRWRVSRGDGGMEIEAV</sequence>
<evidence type="ECO:0000259" key="3">
    <source>
        <dbReference type="Pfam" id="PF16655"/>
    </source>
</evidence>
<feature type="domain" description="PhoD-like phosphatase metallophosphatase" evidence="2">
    <location>
        <begin position="141"/>
        <end position="528"/>
    </location>
</feature>
<dbReference type="PANTHER" id="PTHR43606">
    <property type="entry name" value="PHOSPHATASE, PUTATIVE (AFU_ORTHOLOGUE AFUA_6G08710)-RELATED"/>
    <property type="match status" value="1"/>
</dbReference>
<dbReference type="EMBL" id="JAZDRO010000003">
    <property type="protein sequence ID" value="MEE2566771.1"/>
    <property type="molecule type" value="Genomic_DNA"/>
</dbReference>
<dbReference type="InterPro" id="IPR003961">
    <property type="entry name" value="FN3_dom"/>
</dbReference>
<dbReference type="Proteomes" id="UP001310692">
    <property type="component" value="Unassembled WGS sequence"/>
</dbReference>
<name>A0ABU7LYY2_9PROT</name>
<organism evidence="4 5">
    <name type="scientific">Hyphobacterium marinum</name>
    <dbReference type="NCBI Taxonomy" id="3116574"/>
    <lineage>
        <taxon>Bacteria</taxon>
        <taxon>Pseudomonadati</taxon>
        <taxon>Pseudomonadota</taxon>
        <taxon>Alphaproteobacteria</taxon>
        <taxon>Maricaulales</taxon>
        <taxon>Maricaulaceae</taxon>
        <taxon>Hyphobacterium</taxon>
    </lineage>
</organism>
<dbReference type="InterPro" id="IPR029052">
    <property type="entry name" value="Metallo-depent_PP-like"/>
</dbReference>
<comment type="caution">
    <text evidence="4">The sequence shown here is derived from an EMBL/GenBank/DDBJ whole genome shotgun (WGS) entry which is preliminary data.</text>
</comment>
<dbReference type="Gene3D" id="3.60.21.70">
    <property type="entry name" value="PhoD-like phosphatase"/>
    <property type="match status" value="1"/>
</dbReference>
<accession>A0ABU7LYY2</accession>
<feature type="domain" description="Phospholipase D N-terminal" evidence="3">
    <location>
        <begin position="40"/>
        <end position="129"/>
    </location>
</feature>
<dbReference type="InterPro" id="IPR052900">
    <property type="entry name" value="Phospholipid_Metab_Enz"/>
</dbReference>
<keyword evidence="5" id="KW-1185">Reference proteome</keyword>
<dbReference type="RefSeq" id="WP_330196321.1">
    <property type="nucleotide sequence ID" value="NZ_JAZDRO010000003.1"/>
</dbReference>
<evidence type="ECO:0000259" key="2">
    <source>
        <dbReference type="Pfam" id="PF09423"/>
    </source>
</evidence>
<dbReference type="SUPFAM" id="SSF56300">
    <property type="entry name" value="Metallo-dependent phosphatases"/>
    <property type="match status" value="1"/>
</dbReference>
<dbReference type="InterPro" id="IPR032093">
    <property type="entry name" value="PhoD_N"/>
</dbReference>
<feature type="region of interest" description="Disordered" evidence="1">
    <location>
        <begin position="23"/>
        <end position="45"/>
    </location>
</feature>
<gene>
    <name evidence="4" type="ORF">V0U35_08775</name>
</gene>
<dbReference type="Pfam" id="PF16655">
    <property type="entry name" value="PhoD_N"/>
    <property type="match status" value="1"/>
</dbReference>
<dbReference type="PANTHER" id="PTHR43606:SF7">
    <property type="entry name" value="PHOSPHATASE, PUTATIVE (AFU_ORTHOLOGUE AFUA_6G08710)-RELATED"/>
    <property type="match status" value="1"/>
</dbReference>
<proteinExistence type="predicted"/>
<dbReference type="InterPro" id="IPR018946">
    <property type="entry name" value="PhoD-like_MPP"/>
</dbReference>